<dbReference type="Pfam" id="PF00668">
    <property type="entry name" value="Condensation"/>
    <property type="match status" value="2"/>
</dbReference>
<dbReference type="FunFam" id="3.30.300.30:FF:000010">
    <property type="entry name" value="Enterobactin synthetase component F"/>
    <property type="match status" value="1"/>
</dbReference>
<evidence type="ECO:0000256" key="5">
    <source>
        <dbReference type="ARBA" id="ARBA00023194"/>
    </source>
</evidence>
<dbReference type="GO" id="GO:0043041">
    <property type="term" value="P:amino acid activation for nonribosomal peptide biosynthetic process"/>
    <property type="evidence" value="ECO:0007669"/>
    <property type="project" value="UniProtKB-ARBA"/>
</dbReference>
<comment type="caution">
    <text evidence="7">The sequence shown here is derived from an EMBL/GenBank/DDBJ whole genome shotgun (WGS) entry which is preliminary data.</text>
</comment>
<dbReference type="PROSITE" id="PS00012">
    <property type="entry name" value="PHOSPHOPANTETHEINE"/>
    <property type="match status" value="1"/>
</dbReference>
<evidence type="ECO:0000256" key="1">
    <source>
        <dbReference type="ARBA" id="ARBA00001957"/>
    </source>
</evidence>
<keyword evidence="4" id="KW-0597">Phosphoprotein</keyword>
<dbReference type="NCBIfam" id="TIGR01733">
    <property type="entry name" value="AA-adenyl-dom"/>
    <property type="match status" value="1"/>
</dbReference>
<dbReference type="Gene3D" id="3.40.50.980">
    <property type="match status" value="2"/>
</dbReference>
<dbReference type="SUPFAM" id="SSF56801">
    <property type="entry name" value="Acetyl-CoA synthetase-like"/>
    <property type="match status" value="1"/>
</dbReference>
<dbReference type="CDD" id="cd19534">
    <property type="entry name" value="E_NRPS"/>
    <property type="match status" value="1"/>
</dbReference>
<dbReference type="InterPro" id="IPR020806">
    <property type="entry name" value="PKS_PP-bd"/>
</dbReference>
<keyword evidence="3" id="KW-0596">Phosphopantetheine</keyword>
<dbReference type="RefSeq" id="WP_193994314.1">
    <property type="nucleotide sequence ID" value="NZ_JADEXP010000163.1"/>
</dbReference>
<name>A0A928ZVR8_LEPEC</name>
<keyword evidence="8" id="KW-1185">Reference proteome</keyword>
<dbReference type="GO" id="GO:0003824">
    <property type="term" value="F:catalytic activity"/>
    <property type="evidence" value="ECO:0007669"/>
    <property type="project" value="InterPro"/>
</dbReference>
<dbReference type="FunFam" id="3.40.50.12780:FF:000012">
    <property type="entry name" value="Non-ribosomal peptide synthetase"/>
    <property type="match status" value="1"/>
</dbReference>
<dbReference type="Pfam" id="PF00550">
    <property type="entry name" value="PP-binding"/>
    <property type="match status" value="1"/>
</dbReference>
<dbReference type="FunFam" id="1.10.1200.10:FF:000005">
    <property type="entry name" value="Nonribosomal peptide synthetase 1"/>
    <property type="match status" value="1"/>
</dbReference>
<keyword evidence="5" id="KW-0045">Antibiotic biosynthesis</keyword>
<dbReference type="InterPro" id="IPR020845">
    <property type="entry name" value="AMP-binding_CS"/>
</dbReference>
<dbReference type="Gene3D" id="1.10.1200.10">
    <property type="entry name" value="ACP-like"/>
    <property type="match status" value="1"/>
</dbReference>
<dbReference type="Gene3D" id="3.30.559.10">
    <property type="entry name" value="Chloramphenicol acetyltransferase-like domain"/>
    <property type="match status" value="2"/>
</dbReference>
<dbReference type="PANTHER" id="PTHR45398:SF1">
    <property type="entry name" value="ENZYME, PUTATIVE (JCVI)-RELATED"/>
    <property type="match status" value="1"/>
</dbReference>
<dbReference type="GO" id="GO:0008610">
    <property type="term" value="P:lipid biosynthetic process"/>
    <property type="evidence" value="ECO:0007669"/>
    <property type="project" value="UniProtKB-ARBA"/>
</dbReference>
<dbReference type="FunFam" id="2.30.38.10:FF:000001">
    <property type="entry name" value="Non-ribosomal peptide synthetase PvdI"/>
    <property type="match status" value="1"/>
</dbReference>
<dbReference type="InterPro" id="IPR009081">
    <property type="entry name" value="PP-bd_ACP"/>
</dbReference>
<accession>A0A928ZVR8</accession>
<dbReference type="InterPro" id="IPR010060">
    <property type="entry name" value="NRPS_synth"/>
</dbReference>
<dbReference type="CDD" id="cd05930">
    <property type="entry name" value="A_NRPS"/>
    <property type="match status" value="1"/>
</dbReference>
<evidence type="ECO:0000259" key="6">
    <source>
        <dbReference type="PROSITE" id="PS50075"/>
    </source>
</evidence>
<comment type="cofactor">
    <cofactor evidence="1">
        <name>pantetheine 4'-phosphate</name>
        <dbReference type="ChEBI" id="CHEBI:47942"/>
    </cofactor>
</comment>
<dbReference type="InterPro" id="IPR036736">
    <property type="entry name" value="ACP-like_sf"/>
</dbReference>
<evidence type="ECO:0000313" key="7">
    <source>
        <dbReference type="EMBL" id="MBE9068367.1"/>
    </source>
</evidence>
<reference evidence="7" key="1">
    <citation type="submission" date="2020-10" db="EMBL/GenBank/DDBJ databases">
        <authorList>
            <person name="Castelo-Branco R."/>
            <person name="Eusebio N."/>
            <person name="Adriana R."/>
            <person name="Vieira A."/>
            <person name="Brugerolle De Fraissinette N."/>
            <person name="Rezende De Castro R."/>
            <person name="Schneider M.P."/>
            <person name="Vasconcelos V."/>
            <person name="Leao P.N."/>
        </authorList>
    </citation>
    <scope>NUCLEOTIDE SEQUENCE</scope>
    <source>
        <strain evidence="7">LEGE 11479</strain>
    </source>
</reference>
<dbReference type="SUPFAM" id="SSF52777">
    <property type="entry name" value="CoA-dependent acyltransferases"/>
    <property type="match status" value="4"/>
</dbReference>
<proteinExistence type="inferred from homology"/>
<dbReference type="NCBIfam" id="TIGR01720">
    <property type="entry name" value="NRPS-para261"/>
    <property type="match status" value="1"/>
</dbReference>
<dbReference type="SMART" id="SM00823">
    <property type="entry name" value="PKS_PP"/>
    <property type="match status" value="1"/>
</dbReference>
<dbReference type="SUPFAM" id="SSF47336">
    <property type="entry name" value="ACP-like"/>
    <property type="match status" value="1"/>
</dbReference>
<evidence type="ECO:0000313" key="8">
    <source>
        <dbReference type="Proteomes" id="UP000615026"/>
    </source>
</evidence>
<dbReference type="Pfam" id="PF13193">
    <property type="entry name" value="AMP-binding_C"/>
    <property type="match status" value="1"/>
</dbReference>
<dbReference type="InterPro" id="IPR001242">
    <property type="entry name" value="Condensation_dom"/>
</dbReference>
<dbReference type="InterPro" id="IPR010071">
    <property type="entry name" value="AA_adenyl_dom"/>
</dbReference>
<dbReference type="InterPro" id="IPR045851">
    <property type="entry name" value="AMP-bd_C_sf"/>
</dbReference>
<evidence type="ECO:0000256" key="4">
    <source>
        <dbReference type="ARBA" id="ARBA00022553"/>
    </source>
</evidence>
<dbReference type="GO" id="GO:0044550">
    <property type="term" value="P:secondary metabolite biosynthetic process"/>
    <property type="evidence" value="ECO:0007669"/>
    <property type="project" value="UniProtKB-ARBA"/>
</dbReference>
<sequence>MQTAQTPPASKIAGYRLSPQQQRLWRLQQRRPPFRAVLQLRSHKPYAADQLQAALQQLIDRHEILRTTFPTLPGMTMPLQVIADSLSSESVLVRYSTAPQVQNLLKQPFDWVQGPLFQVHWIRPDELLFSVSALCADGATLSLLAQEFQQFYGATPQLEDPLQYADLAEWQIELLEGEDTAAGRSYWRRSSNLEQVVQRLPLERPKDSVESDTFQFETHSVELPIEQAQSLYSWAAQQGVTVDEVCLAVWQILIARLTEQSTLTLGYSCNARQHYEELQTACGLLTRDLPLRAELQPDQSFAALVAQVHQTLADIQPWQDYFAWEQDETGWFPISFGVEAAPANLSPLEVTATSTLLEPSTLKLVCRPQADNLSGDLTLDWLYDASRLDLSTIQQIQGYWQTLMTEALAAPETTLAQLPLLGAAERQTLLVDFNQATTQPSNYNSLHQWFEAQVACTPEHAALRFEADCLTYRQLNNRANQIAQRLRQQGVTSESVVAVVLPRCLDWVIAILGILKAGGAYLPLDPHLPTERLQTICQDAAVVQVLTQVEWCDRIPKTIPTHCLDAISNETNTENLPHHTAPEHLAYVIYTSGSTGQPKGVAVEHRNILNYVQGILPQLDLKANAHYGLVSSVAADLGNTVLFAALCTGGCLHLIAEDRTLQASALADYCRQHPLDCLKIVPSHLGALLTDESDTTWLPHWCLVLGGEAAPGSLVKEIRRHRPAGKILNHYGPSETTVGVLTYPVPEALQETTLPLGQPLPNVQVYVLDAHHQPVPVGIPGEIYVGGAAVSRGYLNRPALTTERFIANPFDSGRLYRTGDRGRHLPSGQIEFLGRIDDQIKLRGFRIELGEIAAVLQQHPAVQQAIVVLREESPEPARLVAYAITTASPEDLKTDLATKLPDYMVPAVVVPLRAFPLNANGKIDRQALPAPSRRSDVEQTAASTAAEQTLVGIWQDLLRVDNIGIHDNFFELGGDSILSIQVIARANQAGLQLTPRQLFEHQTIAGLAAVAGTATAAKAEQGPISGVAPLTPIQHRFFEQAVNNRNHWNQALLLEVRESLNPDLLEQAFNHLIQHHDALRLRFQRQDNRWQAVHGDHRPLSLRRIDAPGCADVETQIVTHANALQTSLNITDGPLMGAAWFDFGPTCSARLLVVVHHLVIDGVSWRVLLEDLQTVYGQLQSGVAIALPPKTTSFQQWGKHLVNYSQSLPQTQPSQNPAPLPLDFADGNNTVASAHTLALSLDVAETQALLREVPKAYQSQINDVLLTALLQGMTKWTERSSLMIELENHGRDDFDGQLDLSRTVGWFTAIFPVQLTLPADPNPGAALMAIKEQLRRPGRPLDYGVGRYLSGEETTHPEPSLIFNYLGQFDSSLPEASLFGLAPESEGRSRDPKTRRRHLLEINGRVLAGQLQLAWTYSDQCHRQETIAQVAEQTMAALRALIAHCTSNEAGGYTPSDFPQANLSQTALEQVLAQLQTSEEG</sequence>
<dbReference type="GO" id="GO:0031177">
    <property type="term" value="F:phosphopantetheine binding"/>
    <property type="evidence" value="ECO:0007669"/>
    <property type="project" value="InterPro"/>
</dbReference>
<dbReference type="PROSITE" id="PS50075">
    <property type="entry name" value="CARRIER"/>
    <property type="match status" value="1"/>
</dbReference>
<dbReference type="InterPro" id="IPR006162">
    <property type="entry name" value="Ppantetheine_attach_site"/>
</dbReference>
<dbReference type="PANTHER" id="PTHR45398">
    <property type="match status" value="1"/>
</dbReference>
<dbReference type="InterPro" id="IPR025110">
    <property type="entry name" value="AMP-bd_C"/>
</dbReference>
<dbReference type="FunFam" id="3.40.50.980:FF:000001">
    <property type="entry name" value="Non-ribosomal peptide synthetase"/>
    <property type="match status" value="1"/>
</dbReference>
<organism evidence="7 8">
    <name type="scientific">Leptolyngbya cf. ectocarpi LEGE 11479</name>
    <dbReference type="NCBI Taxonomy" id="1828722"/>
    <lineage>
        <taxon>Bacteria</taxon>
        <taxon>Bacillati</taxon>
        <taxon>Cyanobacteriota</taxon>
        <taxon>Cyanophyceae</taxon>
        <taxon>Leptolyngbyales</taxon>
        <taxon>Leptolyngbyaceae</taxon>
        <taxon>Leptolyngbya group</taxon>
        <taxon>Leptolyngbya</taxon>
    </lineage>
</organism>
<gene>
    <name evidence="7" type="ORF">IQ260_17075</name>
</gene>
<evidence type="ECO:0000256" key="2">
    <source>
        <dbReference type="ARBA" id="ARBA00006432"/>
    </source>
</evidence>
<evidence type="ECO:0000256" key="3">
    <source>
        <dbReference type="ARBA" id="ARBA00022450"/>
    </source>
</evidence>
<protein>
    <submittedName>
        <fullName evidence="7">Amino acid adenylation domain-containing protein</fullName>
    </submittedName>
</protein>
<dbReference type="PROSITE" id="PS00455">
    <property type="entry name" value="AMP_BINDING"/>
    <property type="match status" value="1"/>
</dbReference>
<dbReference type="Gene3D" id="2.30.38.10">
    <property type="entry name" value="Luciferase, Domain 3"/>
    <property type="match status" value="1"/>
</dbReference>
<dbReference type="Gene3D" id="3.30.559.30">
    <property type="entry name" value="Nonribosomal peptide synthetase, condensation domain"/>
    <property type="match status" value="2"/>
</dbReference>
<comment type="similarity">
    <text evidence="2">Belongs to the ATP-dependent AMP-binding enzyme family.</text>
</comment>
<dbReference type="Proteomes" id="UP000615026">
    <property type="component" value="Unassembled WGS sequence"/>
</dbReference>
<dbReference type="InterPro" id="IPR023213">
    <property type="entry name" value="CAT-like_dom_sf"/>
</dbReference>
<dbReference type="InterPro" id="IPR000873">
    <property type="entry name" value="AMP-dep_synth/lig_dom"/>
</dbReference>
<dbReference type="EMBL" id="JADEXP010000163">
    <property type="protein sequence ID" value="MBE9068367.1"/>
    <property type="molecule type" value="Genomic_DNA"/>
</dbReference>
<dbReference type="Gene3D" id="3.30.300.30">
    <property type="match status" value="1"/>
</dbReference>
<feature type="domain" description="Carrier" evidence="6">
    <location>
        <begin position="941"/>
        <end position="1015"/>
    </location>
</feature>
<dbReference type="GO" id="GO:0017000">
    <property type="term" value="P:antibiotic biosynthetic process"/>
    <property type="evidence" value="ECO:0007669"/>
    <property type="project" value="UniProtKB-KW"/>
</dbReference>
<dbReference type="Pfam" id="PF00501">
    <property type="entry name" value="AMP-binding"/>
    <property type="match status" value="1"/>
</dbReference>